<organism evidence="2 3">
    <name type="scientific">Thioalkalivibrio sulfidiphilus (strain HL-EbGR7)</name>
    <dbReference type="NCBI Taxonomy" id="396588"/>
    <lineage>
        <taxon>Bacteria</taxon>
        <taxon>Pseudomonadati</taxon>
        <taxon>Pseudomonadota</taxon>
        <taxon>Gammaproteobacteria</taxon>
        <taxon>Chromatiales</taxon>
        <taxon>Ectothiorhodospiraceae</taxon>
        <taxon>Thioalkalivibrio</taxon>
    </lineage>
</organism>
<dbReference type="STRING" id="396588.Tgr7_0415"/>
<name>B8GV02_THISH</name>
<proteinExistence type="predicted"/>
<dbReference type="HOGENOM" id="CLU_112883_1_0_6"/>
<evidence type="ECO:0000313" key="2">
    <source>
        <dbReference type="EMBL" id="ACL71513.1"/>
    </source>
</evidence>
<accession>B8GV02</accession>
<evidence type="ECO:0000313" key="3">
    <source>
        <dbReference type="Proteomes" id="UP000002383"/>
    </source>
</evidence>
<evidence type="ECO:0000256" key="1">
    <source>
        <dbReference type="SAM" id="MobiDB-lite"/>
    </source>
</evidence>
<gene>
    <name evidence="2" type="ordered locus">Tgr7_0415</name>
</gene>
<dbReference type="OrthoDB" id="6872885at2"/>
<protein>
    <submittedName>
        <fullName evidence="2">Uncharacterized protein</fullName>
    </submittedName>
</protein>
<dbReference type="eggNOG" id="ENOG5032GID">
    <property type="taxonomic scope" value="Bacteria"/>
</dbReference>
<dbReference type="AlphaFoldDB" id="B8GV02"/>
<dbReference type="Proteomes" id="UP000002383">
    <property type="component" value="Chromosome"/>
</dbReference>
<feature type="region of interest" description="Disordered" evidence="1">
    <location>
        <begin position="128"/>
        <end position="155"/>
    </location>
</feature>
<dbReference type="KEGG" id="tgr:Tgr7_0415"/>
<reference evidence="2 3" key="1">
    <citation type="journal article" date="2011" name="Stand. Genomic Sci.">
        <title>Complete genome sequence of 'Thioalkalivibrio sulfidophilus' HL-EbGr7.</title>
        <authorList>
            <person name="Muyzer G."/>
            <person name="Sorokin D.Y."/>
            <person name="Mavromatis K."/>
            <person name="Lapidus A."/>
            <person name="Clum A."/>
            <person name="Ivanova N."/>
            <person name="Pati A."/>
            <person name="d'Haeseleer P."/>
            <person name="Woyke T."/>
            <person name="Kyrpides N.C."/>
        </authorList>
    </citation>
    <scope>NUCLEOTIDE SEQUENCE [LARGE SCALE GENOMIC DNA]</scope>
    <source>
        <strain evidence="2 3">HL-EbGR7</strain>
    </source>
</reference>
<sequence length="182" mass="19734">MKLVCPCCGATLSIEALLTDGAARETVAAALALPAPLGDRVLRYLALFRPASRALSWDRAGKLLHELLGPIKAAQVERNGRAWAAPLPLWEQAFDQMLANRETLRLPLKGHGYLFEVVAGLANTAEGRAEAKREQLRQRPDGRRGGGLRKPIDREAAKVRIQEAKQAMRGEACISTSSTASD</sequence>
<keyword evidence="3" id="KW-1185">Reference proteome</keyword>
<dbReference type="EMBL" id="CP001339">
    <property type="protein sequence ID" value="ACL71513.1"/>
    <property type="molecule type" value="Genomic_DNA"/>
</dbReference>
<dbReference type="RefSeq" id="WP_012637002.1">
    <property type="nucleotide sequence ID" value="NC_011901.1"/>
</dbReference>